<dbReference type="AlphaFoldDB" id="A0A1J4KUL7"/>
<accession>A0A1J4KUL7</accession>
<keyword evidence="1" id="KW-0175">Coiled coil</keyword>
<dbReference type="Proteomes" id="UP000179807">
    <property type="component" value="Unassembled WGS sequence"/>
</dbReference>
<dbReference type="RefSeq" id="XP_068368099.1">
    <property type="nucleotide sequence ID" value="XM_068497923.1"/>
</dbReference>
<comment type="caution">
    <text evidence="2">The sequence shown here is derived from an EMBL/GenBank/DDBJ whole genome shotgun (WGS) entry which is preliminary data.</text>
</comment>
<dbReference type="CDD" id="cd00195">
    <property type="entry name" value="UBCc_UEV"/>
    <property type="match status" value="1"/>
</dbReference>
<name>A0A1J4KUL7_9EUKA</name>
<reference evidence="2" key="1">
    <citation type="submission" date="2016-10" db="EMBL/GenBank/DDBJ databases">
        <authorList>
            <person name="Benchimol M."/>
            <person name="Almeida L.G."/>
            <person name="Vasconcelos A.T."/>
            <person name="Perreira-Neves A."/>
            <person name="Rosa I.A."/>
            <person name="Tasca T."/>
            <person name="Bogo M.R."/>
            <person name="de Souza W."/>
        </authorList>
    </citation>
    <scope>NUCLEOTIDE SEQUENCE [LARGE SCALE GENOMIC DNA]</scope>
    <source>
        <strain evidence="2">K</strain>
    </source>
</reference>
<feature type="coiled-coil region" evidence="1">
    <location>
        <begin position="192"/>
        <end position="219"/>
    </location>
</feature>
<proteinExistence type="predicted"/>
<protein>
    <submittedName>
        <fullName evidence="2">Uncharacterized protein</fullName>
    </submittedName>
</protein>
<sequence>MTMNHVIHQQLVEAMQYFPSQISANSQYQFSVKFNRANSPQNSFEVILNADYPQSAPRIRRGNKEFHTLMTSSWMPVFTLRHLVEHLQVCSDVVLAGQFSLNRDEVKNIVYSSRPEAVATKEARDNLLKSNMMPTTQKAFEQAQHVKRLMAEEQSKINDGIVYVSTKAEKLRSVKPELVAASNPATGSSDNQNKKVEAIKKYRHEAKKAKKEIDKVLAEISNGDVSFSECKDKLTKLYEKMYLMEESAQMLEDRNDI</sequence>
<evidence type="ECO:0000313" key="2">
    <source>
        <dbReference type="EMBL" id="OHT14963.1"/>
    </source>
</evidence>
<evidence type="ECO:0000313" key="3">
    <source>
        <dbReference type="Proteomes" id="UP000179807"/>
    </source>
</evidence>
<organism evidence="2 3">
    <name type="scientific">Tritrichomonas foetus</name>
    <dbReference type="NCBI Taxonomy" id="1144522"/>
    <lineage>
        <taxon>Eukaryota</taxon>
        <taxon>Metamonada</taxon>
        <taxon>Parabasalia</taxon>
        <taxon>Tritrichomonadida</taxon>
        <taxon>Tritrichomonadidae</taxon>
        <taxon>Tritrichomonas</taxon>
    </lineage>
</organism>
<dbReference type="VEuPathDB" id="TrichDB:TRFO_14624"/>
<keyword evidence="3" id="KW-1185">Reference proteome</keyword>
<dbReference type="EMBL" id="MLAK01000292">
    <property type="protein sequence ID" value="OHT14963.1"/>
    <property type="molecule type" value="Genomic_DNA"/>
</dbReference>
<gene>
    <name evidence="2" type="ORF">TRFO_14624</name>
</gene>
<evidence type="ECO:0000256" key="1">
    <source>
        <dbReference type="SAM" id="Coils"/>
    </source>
</evidence>
<dbReference type="GeneID" id="94832627"/>
<dbReference type="InterPro" id="IPR016135">
    <property type="entry name" value="UBQ-conjugating_enzyme/RWD"/>
</dbReference>
<dbReference type="SUPFAM" id="SSF54495">
    <property type="entry name" value="UBC-like"/>
    <property type="match status" value="1"/>
</dbReference>